<feature type="domain" description="Histidine kinase" evidence="13">
    <location>
        <begin position="1629"/>
        <end position="1851"/>
    </location>
</feature>
<dbReference type="SUPFAM" id="SSF48452">
    <property type="entry name" value="TPR-like"/>
    <property type="match status" value="1"/>
</dbReference>
<name>A0A1N6QGT8_9GAMM</name>
<keyword evidence="7" id="KW-0067">ATP-binding</keyword>
<proteinExistence type="predicted"/>
<feature type="domain" description="PAC" evidence="16">
    <location>
        <begin position="1560"/>
        <end position="1612"/>
    </location>
</feature>
<dbReference type="SMART" id="SM00388">
    <property type="entry name" value="HisKA"/>
    <property type="match status" value="1"/>
</dbReference>
<dbReference type="Gene3D" id="3.30.450.40">
    <property type="match status" value="1"/>
</dbReference>
<dbReference type="CDD" id="cd00130">
    <property type="entry name" value="PAS"/>
    <property type="match status" value="1"/>
</dbReference>
<evidence type="ECO:0000313" key="18">
    <source>
        <dbReference type="Proteomes" id="UP000186895"/>
    </source>
</evidence>
<comment type="subunit">
    <text evidence="9">At low DSF concentrations, interacts with RpfF.</text>
</comment>
<dbReference type="PROSITE" id="PS50113">
    <property type="entry name" value="PAC"/>
    <property type="match status" value="1"/>
</dbReference>
<dbReference type="PRINTS" id="PR00344">
    <property type="entry name" value="BCTRLSENSOR"/>
</dbReference>
<evidence type="ECO:0000256" key="3">
    <source>
        <dbReference type="ARBA" id="ARBA00022553"/>
    </source>
</evidence>
<dbReference type="CDD" id="cd00082">
    <property type="entry name" value="HisKA"/>
    <property type="match status" value="1"/>
</dbReference>
<dbReference type="InterPro" id="IPR003594">
    <property type="entry name" value="HATPase_dom"/>
</dbReference>
<evidence type="ECO:0000256" key="10">
    <source>
        <dbReference type="ARBA" id="ARBA00068150"/>
    </source>
</evidence>
<dbReference type="eggNOG" id="COG5002">
    <property type="taxonomic scope" value="Bacteria"/>
</dbReference>
<dbReference type="PROSITE" id="PS50109">
    <property type="entry name" value="HIS_KIN"/>
    <property type="match status" value="1"/>
</dbReference>
<dbReference type="SUPFAM" id="SSF55874">
    <property type="entry name" value="ATPase domain of HSP90 chaperone/DNA topoisomerase II/histidine kinase"/>
    <property type="match status" value="1"/>
</dbReference>
<dbReference type="SMART" id="SM00091">
    <property type="entry name" value="PAS"/>
    <property type="match status" value="1"/>
</dbReference>
<dbReference type="GO" id="GO:0000155">
    <property type="term" value="F:phosphorelay sensor kinase activity"/>
    <property type="evidence" value="ECO:0007669"/>
    <property type="project" value="InterPro"/>
</dbReference>
<dbReference type="RefSeq" id="WP_076462001.1">
    <property type="nucleotide sequence ID" value="NZ_FTMN01000002.1"/>
</dbReference>
<dbReference type="InterPro" id="IPR036641">
    <property type="entry name" value="HPT_dom_sf"/>
</dbReference>
<dbReference type="SMART" id="SM00387">
    <property type="entry name" value="HATPase_c"/>
    <property type="match status" value="1"/>
</dbReference>
<dbReference type="eggNOG" id="COG3899">
    <property type="taxonomic scope" value="Bacteria"/>
</dbReference>
<accession>A0A1N6QGT8</accession>
<dbReference type="InterPro" id="IPR011009">
    <property type="entry name" value="Kinase-like_dom_sf"/>
</dbReference>
<dbReference type="CDD" id="cd14014">
    <property type="entry name" value="STKc_PknB_like"/>
    <property type="match status" value="1"/>
</dbReference>
<dbReference type="InterPro" id="IPR000719">
    <property type="entry name" value="Prot_kinase_dom"/>
</dbReference>
<keyword evidence="4" id="KW-0808">Transferase</keyword>
<dbReference type="FunFam" id="1.10.287.130:FF:000002">
    <property type="entry name" value="Two-component osmosensing histidine kinase"/>
    <property type="match status" value="1"/>
</dbReference>
<evidence type="ECO:0000256" key="8">
    <source>
        <dbReference type="ARBA" id="ARBA00023012"/>
    </source>
</evidence>
<evidence type="ECO:0000256" key="2">
    <source>
        <dbReference type="ARBA" id="ARBA00012438"/>
    </source>
</evidence>
<dbReference type="SMART" id="SM00448">
    <property type="entry name" value="REC"/>
    <property type="match status" value="1"/>
</dbReference>
<dbReference type="InterPro" id="IPR035965">
    <property type="entry name" value="PAS-like_dom_sf"/>
</dbReference>
<dbReference type="InterPro" id="IPR000014">
    <property type="entry name" value="PAS"/>
</dbReference>
<dbReference type="eggNOG" id="COG0515">
    <property type="taxonomic scope" value="Bacteria"/>
</dbReference>
<dbReference type="PANTHER" id="PTHR43642">
    <property type="entry name" value="HYBRID SIGNAL TRANSDUCTION HISTIDINE KINASE G"/>
    <property type="match status" value="1"/>
</dbReference>
<dbReference type="InterPro" id="IPR053159">
    <property type="entry name" value="Hybrid_Histidine_Kinase"/>
</dbReference>
<dbReference type="InterPro" id="IPR005467">
    <property type="entry name" value="His_kinase_dom"/>
</dbReference>
<dbReference type="SUPFAM" id="SSF52172">
    <property type="entry name" value="CheY-like"/>
    <property type="match status" value="1"/>
</dbReference>
<dbReference type="PROSITE" id="PS50011">
    <property type="entry name" value="PROTEIN_KINASE_DOM"/>
    <property type="match status" value="1"/>
</dbReference>
<dbReference type="InterPro" id="IPR003018">
    <property type="entry name" value="GAF"/>
</dbReference>
<keyword evidence="18" id="KW-1185">Reference proteome</keyword>
<protein>
    <recommendedName>
        <fullName evidence="10">Sensory/regulatory protein RpfC</fullName>
        <ecNumber evidence="2">2.7.13.3</ecNumber>
    </recommendedName>
</protein>
<feature type="domain" description="Protein kinase" evidence="12">
    <location>
        <begin position="7"/>
        <end position="267"/>
    </location>
</feature>
<dbReference type="PANTHER" id="PTHR43642:SF1">
    <property type="entry name" value="HYBRID SIGNAL TRANSDUCTION HISTIDINE KINASE G"/>
    <property type="match status" value="1"/>
</dbReference>
<evidence type="ECO:0000256" key="11">
    <source>
        <dbReference type="PROSITE-ProRule" id="PRU00169"/>
    </source>
</evidence>
<dbReference type="SUPFAM" id="SSF52540">
    <property type="entry name" value="P-loop containing nucleoside triphosphate hydrolases"/>
    <property type="match status" value="1"/>
</dbReference>
<dbReference type="Gene3D" id="1.10.287.130">
    <property type="match status" value="1"/>
</dbReference>
<dbReference type="EC" id="2.7.13.3" evidence="2"/>
<feature type="domain" description="Response regulatory" evidence="14">
    <location>
        <begin position="1872"/>
        <end position="1990"/>
    </location>
</feature>
<dbReference type="InterPro" id="IPR029016">
    <property type="entry name" value="GAF-like_dom_sf"/>
</dbReference>
<evidence type="ECO:0000259" key="12">
    <source>
        <dbReference type="PROSITE" id="PS50011"/>
    </source>
</evidence>
<organism evidence="17 18">
    <name type="scientific">Marinobacterium stanieri</name>
    <dbReference type="NCBI Taxonomy" id="49186"/>
    <lineage>
        <taxon>Bacteria</taxon>
        <taxon>Pseudomonadati</taxon>
        <taxon>Pseudomonadota</taxon>
        <taxon>Gammaproteobacteria</taxon>
        <taxon>Oceanospirillales</taxon>
        <taxon>Oceanospirillaceae</taxon>
        <taxon>Marinobacterium</taxon>
    </lineage>
</organism>
<dbReference type="PROSITE" id="PS50112">
    <property type="entry name" value="PAS"/>
    <property type="match status" value="1"/>
</dbReference>
<gene>
    <name evidence="17" type="ORF">SAMN05421647_102497</name>
</gene>
<dbReference type="CDD" id="cd17546">
    <property type="entry name" value="REC_hyHK_CKI1_RcsC-like"/>
    <property type="match status" value="1"/>
</dbReference>
<dbReference type="InterPro" id="IPR036097">
    <property type="entry name" value="HisK_dim/P_sf"/>
</dbReference>
<dbReference type="InterPro" id="IPR004358">
    <property type="entry name" value="Sig_transdc_His_kin-like_C"/>
</dbReference>
<evidence type="ECO:0000256" key="7">
    <source>
        <dbReference type="ARBA" id="ARBA00022840"/>
    </source>
</evidence>
<dbReference type="Gene3D" id="3.30.565.10">
    <property type="entry name" value="Histidine kinase-like ATPase, C-terminal domain"/>
    <property type="match status" value="1"/>
</dbReference>
<dbReference type="SMART" id="SM00065">
    <property type="entry name" value="GAF"/>
    <property type="match status" value="1"/>
</dbReference>
<keyword evidence="6" id="KW-0418">Kinase</keyword>
<dbReference type="Pfam" id="PF13188">
    <property type="entry name" value="PAS_8"/>
    <property type="match status" value="1"/>
</dbReference>
<dbReference type="Pfam" id="PF13191">
    <property type="entry name" value="AAA_16"/>
    <property type="match status" value="1"/>
</dbReference>
<dbReference type="SUPFAM" id="SSF55781">
    <property type="entry name" value="GAF domain-like"/>
    <property type="match status" value="1"/>
</dbReference>
<dbReference type="SUPFAM" id="SSF56112">
    <property type="entry name" value="Protein kinase-like (PK-like)"/>
    <property type="match status" value="1"/>
</dbReference>
<dbReference type="Pfam" id="PF00512">
    <property type="entry name" value="HisKA"/>
    <property type="match status" value="1"/>
</dbReference>
<dbReference type="GO" id="GO:0005524">
    <property type="term" value="F:ATP binding"/>
    <property type="evidence" value="ECO:0007669"/>
    <property type="project" value="UniProtKB-KW"/>
</dbReference>
<evidence type="ECO:0000256" key="4">
    <source>
        <dbReference type="ARBA" id="ARBA00022679"/>
    </source>
</evidence>
<dbReference type="FunFam" id="3.30.565.10:FF:000010">
    <property type="entry name" value="Sensor histidine kinase RcsC"/>
    <property type="match status" value="1"/>
</dbReference>
<dbReference type="Pfam" id="PF02518">
    <property type="entry name" value="HATPase_c"/>
    <property type="match status" value="1"/>
</dbReference>
<dbReference type="Pfam" id="PF00069">
    <property type="entry name" value="Pkinase"/>
    <property type="match status" value="1"/>
</dbReference>
<evidence type="ECO:0000313" key="17">
    <source>
        <dbReference type="EMBL" id="SIQ15821.1"/>
    </source>
</evidence>
<dbReference type="InterPro" id="IPR001789">
    <property type="entry name" value="Sig_transdc_resp-reg_receiver"/>
</dbReference>
<dbReference type="SMART" id="SM00220">
    <property type="entry name" value="S_TKc"/>
    <property type="match status" value="1"/>
</dbReference>
<dbReference type="InterPro" id="IPR011990">
    <property type="entry name" value="TPR-like_helical_dom_sf"/>
</dbReference>
<dbReference type="Gene3D" id="1.20.120.160">
    <property type="entry name" value="HPT domain"/>
    <property type="match status" value="1"/>
</dbReference>
<evidence type="ECO:0000259" key="16">
    <source>
        <dbReference type="PROSITE" id="PS50113"/>
    </source>
</evidence>
<dbReference type="InterPro" id="IPR003661">
    <property type="entry name" value="HisK_dim/P_dom"/>
</dbReference>
<evidence type="ECO:0000259" key="15">
    <source>
        <dbReference type="PROSITE" id="PS50112"/>
    </source>
</evidence>
<dbReference type="SUPFAM" id="SSF55785">
    <property type="entry name" value="PYP-like sensor domain (PAS domain)"/>
    <property type="match status" value="1"/>
</dbReference>
<dbReference type="InterPro" id="IPR011006">
    <property type="entry name" value="CheY-like_superfamily"/>
</dbReference>
<dbReference type="InterPro" id="IPR036890">
    <property type="entry name" value="HATPase_C_sf"/>
</dbReference>
<dbReference type="Gene3D" id="3.30.450.20">
    <property type="entry name" value="PAS domain"/>
    <property type="match status" value="1"/>
</dbReference>
<evidence type="ECO:0000256" key="9">
    <source>
        <dbReference type="ARBA" id="ARBA00064003"/>
    </source>
</evidence>
<feature type="domain" description="PAS" evidence="15">
    <location>
        <begin position="1485"/>
        <end position="1526"/>
    </location>
</feature>
<dbReference type="SUPFAM" id="SSF47384">
    <property type="entry name" value="Homodimeric domain of signal transducing histidine kinase"/>
    <property type="match status" value="1"/>
</dbReference>
<evidence type="ECO:0000259" key="14">
    <source>
        <dbReference type="PROSITE" id="PS50110"/>
    </source>
</evidence>
<reference evidence="18" key="1">
    <citation type="submission" date="2017-01" db="EMBL/GenBank/DDBJ databases">
        <authorList>
            <person name="Varghese N."/>
            <person name="Submissions S."/>
        </authorList>
    </citation>
    <scope>NUCLEOTIDE SEQUENCE [LARGE SCALE GENOMIC DNA]</scope>
    <source>
        <strain evidence="18">DSM 7027</strain>
    </source>
</reference>
<dbReference type="NCBIfam" id="TIGR00229">
    <property type="entry name" value="sensory_box"/>
    <property type="match status" value="1"/>
</dbReference>
<dbReference type="STRING" id="49186.SAMN05421647_102497"/>
<evidence type="ECO:0000256" key="6">
    <source>
        <dbReference type="ARBA" id="ARBA00022777"/>
    </source>
</evidence>
<keyword evidence="5" id="KW-0547">Nucleotide-binding</keyword>
<dbReference type="Proteomes" id="UP000186895">
    <property type="component" value="Unassembled WGS sequence"/>
</dbReference>
<evidence type="ECO:0000259" key="13">
    <source>
        <dbReference type="PROSITE" id="PS50109"/>
    </source>
</evidence>
<dbReference type="Pfam" id="PF00072">
    <property type="entry name" value="Response_reg"/>
    <property type="match status" value="1"/>
</dbReference>
<dbReference type="Gene3D" id="3.30.200.20">
    <property type="entry name" value="Phosphorylase Kinase, domain 1"/>
    <property type="match status" value="1"/>
</dbReference>
<dbReference type="PROSITE" id="PS50110">
    <property type="entry name" value="RESPONSE_REGULATORY"/>
    <property type="match status" value="1"/>
</dbReference>
<comment type="catalytic activity">
    <reaction evidence="1">
        <text>ATP + protein L-histidine = ADP + protein N-phospho-L-histidine.</text>
        <dbReference type="EC" id="2.7.13.3"/>
    </reaction>
</comment>
<dbReference type="InterPro" id="IPR027417">
    <property type="entry name" value="P-loop_NTPase"/>
</dbReference>
<sequence>MQTPDGYRLQQRLHQSKQMEVWRALRLRDNVSVIIKQLDAVHCNHEHLSRFQHEYDMLSRLQIPGIVRPLELLQLDRGPTALYSDSHSIPVRQLMQHEQLPWTRWLAIIIKAANLLGRLHEAGIIHKQITPDHVLVNPDTGMVELIGFSRCTGLSREQASWHTPDLSLEGLAYIAPEQTGRINRSIDYRSDYYSLGASFYEMVTQRPPFVSEDGMELVHDHIAKQVRQPHLLNPQLPEMLSRVILKLLSKDAAQRYQSSVGLTHDLQLCLQAHHRQRFPGDFQPGQEDLSARFQIPQRLYGREALLQQLQHLYDHSSAHRHPFILIHGYAGVGKTSLVHELRQYVNEQGGRFTSGKFDQFRRNRPYFAIVQALQGLVRQMLTEPEQRIAELREALLLHIGSQAQVLLKLIPELELIIGQQPDVPALPPVEEQSRFSRLFSQLLHVLASPQRPLVLFLDDLHWADLASLHLIEALAGQERPIGLMLIASYRDHELSATHPLKVSLDRMARSTPEPVELSLQPLDLDQVTQLIADTLRVERSRCRSLARVCIEKTQGNPFFLNQFLHSLHEEGLINFREQQWQWDEQAIHAQEMTDNVIELMVNKIQKLAAATQAVLPLAACIGSSFNLRTLSLVSGLTPRVVADRLWPAMTEGLILSQDDSYRLFQHQEPERSRYRFVHDRVQQAAYSLIADDELEELHLQIGQQLCASLTTAEVETRIFEITNHLNQAHSLLKTQAERTRLAELNLKAGLKARESAAFASAREYYDQGLNLLPEDAWNSCYRLTLSLHTAAADCANILGHKQRMLELIEAIDRHGQALLDRIQAYEIQIQSQVANNEFGSALDTALSTLQQLGVSIPADPSTTQLLRAVGKTQWLLRRTAPERIPELPAMSDPQLAAAMPLLASMFGAIKFSSSGLRPLVMARQVELTLKHGLTPSSAQAFAGYGGVLCGQFSMIEQGYQLGQLAMELDRRYLSPLTHHRTLSLFDSYVRHYREPLRNCLESLLNAHQLAQEAGDMEWGAYALAAYIQYAFQLCANLDELQPRLEQYADQLSQSGQQQSLQYSLFVLQTMANLRGHCADPLKFTGPFYHEEEGLKELEREHHMTAICLHHYYKALICYLLGEYKSAYLHTESGMALLSSISGTFTGPWLQALHGLSILALLPDTSILQQPSRIKRVQRILRKVRKLSRYCPENHQHHVDLLQAELFRSQHKYSKAMDLYEQAIERARHQGFKMEEAMAAELAGRFYLEWDKPGIARTYLQDAYSRYAEWGAQAKLEQMQQAYPFALERPLQAGVAESAPGQTLSPQSLDNQAFDINSVIHASQAISDEIVLERLLEQLMQLALQNAGAQRAILMLRRPDGLFLEAEICHNQPPRLFTDQALEASAELLPLSIVHYVTRTKDDVVLGNAVEHQMFQHDPYIRHHQPRSLLAIPILYHGDLTAVLYLEHTESRDVFNRNRLKTLQILAAQAAISIENAKLYQSLEQSEREYRSLFENASEGIFRIDQNGRFISANPALIELLGYSSADAFFSQVTDVIRDCFISRQECRAFLGELSQQEHVSGFESRWRRADGSEVFVAISAHCITDEKHDQLCYEGSITDISERKAKEQAELAREKAEAASEAKSLFLASMSHEIRTPMNGILGMAQLLMRTELPAAQQEQVQAIYRSGQSLLSILNDVLDFTKIEAGQMELEATPFKLNEQLEQLRQLLSPMAQEKHLDLILRCDDSLPESVLGDARALNQVLLNLCTNALKFTHEGYVLIKARALSCDKPEQHRIRFEVEDTGIGIPASAHERIFTHFSQADSSITRRFGGTGLGLSICKRLVDLQQGKIGFDSAEGRGTSFWVELDYVATTTPHTVIAQEPTRARDCALDILLVEDTPINQQVTVGLLESEGHRVSVADDGYTALSMHNDHAYDLVLMDIHLPDMDGIETARRMREHSNPQRAGVRIIALTASVTPAEVRRYEEAGMDAVVGKPLQFGELRRQLHGASDTPPAPAMPPAALEYLDLNLLHQHQNMLGPQRFNELCDQMEQQCLQLLSQLQSAVGESQTELLHKLAGTLGNFGMPKAAACCRTLEQSGERSADAIAQLDSLCRASLGSLKQHFAQDQTA</sequence>
<dbReference type="Gene3D" id="1.10.510.10">
    <property type="entry name" value="Transferase(Phosphotransferase) domain 1"/>
    <property type="match status" value="1"/>
</dbReference>
<feature type="modified residue" description="4-aspartylphosphate" evidence="11">
    <location>
        <position position="1921"/>
    </location>
</feature>
<evidence type="ECO:0000256" key="5">
    <source>
        <dbReference type="ARBA" id="ARBA00022741"/>
    </source>
</evidence>
<dbReference type="EMBL" id="FTMN01000002">
    <property type="protein sequence ID" value="SIQ15821.1"/>
    <property type="molecule type" value="Genomic_DNA"/>
</dbReference>
<dbReference type="CDD" id="cd16922">
    <property type="entry name" value="HATPase_EvgS-ArcB-TorS-like"/>
    <property type="match status" value="1"/>
</dbReference>
<evidence type="ECO:0000256" key="1">
    <source>
        <dbReference type="ARBA" id="ARBA00000085"/>
    </source>
</evidence>
<keyword evidence="3 11" id="KW-0597">Phosphoprotein</keyword>
<dbReference type="Gene3D" id="3.40.50.2300">
    <property type="match status" value="1"/>
</dbReference>
<dbReference type="InterPro" id="IPR041664">
    <property type="entry name" value="AAA_16"/>
</dbReference>
<keyword evidence="8" id="KW-0902">Two-component regulatory system</keyword>
<dbReference type="InterPro" id="IPR000700">
    <property type="entry name" value="PAS-assoc_C"/>
</dbReference>
<dbReference type="Pfam" id="PF01590">
    <property type="entry name" value="GAF"/>
    <property type="match status" value="1"/>
</dbReference>
<dbReference type="Gene3D" id="3.40.50.300">
    <property type="entry name" value="P-loop containing nucleotide triphosphate hydrolases"/>
    <property type="match status" value="1"/>
</dbReference>